<evidence type="ECO:0000313" key="2">
    <source>
        <dbReference type="Proteomes" id="UP001595859"/>
    </source>
</evidence>
<proteinExistence type="predicted"/>
<dbReference type="RefSeq" id="WP_378054932.1">
    <property type="nucleotide sequence ID" value="NZ_JBHSIS010000002.1"/>
</dbReference>
<gene>
    <name evidence="1" type="ORF">ACFPCV_05670</name>
</gene>
<accession>A0ABV9S005</accession>
<evidence type="ECO:0000313" key="1">
    <source>
        <dbReference type="EMBL" id="MFC4852984.1"/>
    </source>
</evidence>
<sequence>MNELLDTSARGVAEGVRELARAVVRALDDEAPLEVETGSDDPVLLAAARVLGADVLAPSTLSARAATEPEVALLIGAVRAFPPQEGSPTSQWTYWGARVALGETRGGADEPDPGPVADVPWPRLAHQFAGLAALSTVVPSALTAAAARRVEDLSRGFVRAVRRGDWPQAAGTGRWLAAVDGVPSSLGLDAGLEFVEMMGNADARVALDVRVARILRRSRAR</sequence>
<dbReference type="EMBL" id="JBHSIS010000002">
    <property type="protein sequence ID" value="MFC4852984.1"/>
    <property type="molecule type" value="Genomic_DNA"/>
</dbReference>
<name>A0ABV9S005_9PSEU</name>
<organism evidence="1 2">
    <name type="scientific">Actinophytocola glycyrrhizae</name>
    <dbReference type="NCBI Taxonomy" id="2044873"/>
    <lineage>
        <taxon>Bacteria</taxon>
        <taxon>Bacillati</taxon>
        <taxon>Actinomycetota</taxon>
        <taxon>Actinomycetes</taxon>
        <taxon>Pseudonocardiales</taxon>
        <taxon>Pseudonocardiaceae</taxon>
    </lineage>
</organism>
<dbReference type="Proteomes" id="UP001595859">
    <property type="component" value="Unassembled WGS sequence"/>
</dbReference>
<comment type="caution">
    <text evidence="1">The sequence shown here is derived from an EMBL/GenBank/DDBJ whole genome shotgun (WGS) entry which is preliminary data.</text>
</comment>
<reference evidence="2" key="1">
    <citation type="journal article" date="2019" name="Int. J. Syst. Evol. Microbiol.">
        <title>The Global Catalogue of Microorganisms (GCM) 10K type strain sequencing project: providing services to taxonomists for standard genome sequencing and annotation.</title>
        <authorList>
            <consortium name="The Broad Institute Genomics Platform"/>
            <consortium name="The Broad Institute Genome Sequencing Center for Infectious Disease"/>
            <person name="Wu L."/>
            <person name="Ma J."/>
        </authorList>
    </citation>
    <scope>NUCLEOTIDE SEQUENCE [LARGE SCALE GENOMIC DNA]</scope>
    <source>
        <strain evidence="2">ZS-22-S1</strain>
    </source>
</reference>
<protein>
    <submittedName>
        <fullName evidence="1">Uncharacterized protein</fullName>
    </submittedName>
</protein>
<keyword evidence="2" id="KW-1185">Reference proteome</keyword>